<protein>
    <submittedName>
        <fullName evidence="2">DUF4065 domain-containing protein</fullName>
    </submittedName>
</protein>
<gene>
    <name evidence="2" type="ORF">LF543_00430</name>
</gene>
<dbReference type="RefSeq" id="WP_010022302.1">
    <property type="nucleotide sequence ID" value="NZ_AZDS01000002.1"/>
</dbReference>
<dbReference type="KEGG" id="lfv:LF543_00430"/>
<accession>A0AAE6NZ31</accession>
<evidence type="ECO:0000259" key="1">
    <source>
        <dbReference type="Pfam" id="PF13274"/>
    </source>
</evidence>
<evidence type="ECO:0000313" key="2">
    <source>
        <dbReference type="EMBL" id="QFX92139.1"/>
    </source>
</evidence>
<sequence length="166" mass="20015">MAKAMNVADYVIKRSEKIGQPVSNLKLQKIMCFLNVIHLLKCAKRPLITDSNFEKWMYGPVIRSVYRDYSANGAEPIVKPIRHIKEYILHNDGTADYKPYDEKELELDIEDKKFINKYLEKLLRFNPFELVKYSHEEPQWNDKSDIDYNQEYTYEYYLNKKNRFWD</sequence>
<name>A0AAE6NZ31_9LACO</name>
<reference evidence="2 3" key="1">
    <citation type="submission" date="2019-10" db="EMBL/GenBank/DDBJ databases">
        <title>Genome sequencing of Lactobacillus fructivorans.</title>
        <authorList>
            <person name="Kim K."/>
        </authorList>
    </citation>
    <scope>NUCLEOTIDE SEQUENCE [LARGE SCALE GENOMIC DNA]</scope>
    <source>
        <strain evidence="2 3">LF543</strain>
    </source>
</reference>
<dbReference type="EMBL" id="CP045562">
    <property type="protein sequence ID" value="QFX92139.1"/>
    <property type="molecule type" value="Genomic_DNA"/>
</dbReference>
<feature type="domain" description="Antitoxin SocA-like Panacea" evidence="1">
    <location>
        <begin position="27"/>
        <end position="140"/>
    </location>
</feature>
<dbReference type="AlphaFoldDB" id="A0AAE6NZ31"/>
<dbReference type="InterPro" id="IPR025272">
    <property type="entry name" value="SocA_Panacea"/>
</dbReference>
<dbReference type="Proteomes" id="UP000327194">
    <property type="component" value="Chromosome"/>
</dbReference>
<organism evidence="2 3">
    <name type="scientific">Fructilactobacillus fructivorans</name>
    <dbReference type="NCBI Taxonomy" id="1614"/>
    <lineage>
        <taxon>Bacteria</taxon>
        <taxon>Bacillati</taxon>
        <taxon>Bacillota</taxon>
        <taxon>Bacilli</taxon>
        <taxon>Lactobacillales</taxon>
        <taxon>Lactobacillaceae</taxon>
        <taxon>Fructilactobacillus</taxon>
    </lineage>
</organism>
<evidence type="ECO:0000313" key="3">
    <source>
        <dbReference type="Proteomes" id="UP000327194"/>
    </source>
</evidence>
<proteinExistence type="predicted"/>
<dbReference type="Pfam" id="PF13274">
    <property type="entry name" value="SocA_Panacea"/>
    <property type="match status" value="1"/>
</dbReference>